<gene>
    <name evidence="2" type="ORF">B193_1217</name>
</gene>
<comment type="caution">
    <text evidence="2">The sequence shown here is derived from an EMBL/GenBank/DDBJ whole genome shotgun (WGS) entry which is preliminary data.</text>
</comment>
<dbReference type="PROSITE" id="PS50910">
    <property type="entry name" value="HEPN"/>
    <property type="match status" value="1"/>
</dbReference>
<dbReference type="PATRIC" id="fig|1206767.3.peg.1187"/>
<name>K6GT41_9BACT</name>
<dbReference type="SUPFAM" id="SSF81593">
    <property type="entry name" value="Nucleotidyltransferase substrate binding subunit/domain"/>
    <property type="match status" value="1"/>
</dbReference>
<dbReference type="Proteomes" id="UP000006272">
    <property type="component" value="Unassembled WGS sequence"/>
</dbReference>
<proteinExistence type="predicted"/>
<evidence type="ECO:0000259" key="1">
    <source>
        <dbReference type="PROSITE" id="PS50910"/>
    </source>
</evidence>
<reference evidence="2 3" key="1">
    <citation type="submission" date="2012-07" db="EMBL/GenBank/DDBJ databases">
        <title>Draft genome sequence of Desulfovibrio magneticus str. Maddingley MBC34 obtained from a metagenomic sequence of a methanogenic enrichment isolated from coal-seam formation water in Victoria, Australia.</title>
        <authorList>
            <person name="Greenfield P."/>
            <person name="Hendry P."/>
            <person name="Li D."/>
            <person name="Rosewarne C.P."/>
            <person name="Tran-Dinh N."/>
            <person name="Elbourne L.D.H."/>
            <person name="Paulsen I.T."/>
            <person name="Midgley D.J."/>
        </authorList>
    </citation>
    <scope>NUCLEOTIDE SEQUENCE [LARGE SCALE GENOMIC DNA]</scope>
    <source>
        <strain evidence="3">Maddingley MBC34</strain>
    </source>
</reference>
<dbReference type="SMART" id="SM00748">
    <property type="entry name" value="HEPN"/>
    <property type="match status" value="1"/>
</dbReference>
<dbReference type="Pfam" id="PF05168">
    <property type="entry name" value="HEPN"/>
    <property type="match status" value="1"/>
</dbReference>
<dbReference type="EMBL" id="ALAO01000096">
    <property type="protein sequence ID" value="EKO40060.1"/>
    <property type="molecule type" value="Genomic_DNA"/>
</dbReference>
<dbReference type="Gene3D" id="1.20.120.330">
    <property type="entry name" value="Nucleotidyltransferases domain 2"/>
    <property type="match status" value="1"/>
</dbReference>
<organism evidence="2 3">
    <name type="scientific">Solidesulfovibrio magneticus str. Maddingley MBC34</name>
    <dbReference type="NCBI Taxonomy" id="1206767"/>
    <lineage>
        <taxon>Bacteria</taxon>
        <taxon>Pseudomonadati</taxon>
        <taxon>Thermodesulfobacteriota</taxon>
        <taxon>Desulfovibrionia</taxon>
        <taxon>Desulfovibrionales</taxon>
        <taxon>Desulfovibrionaceae</taxon>
        <taxon>Solidesulfovibrio</taxon>
    </lineage>
</organism>
<dbReference type="AlphaFoldDB" id="K6GT41"/>
<sequence>MNERDAAVRRWLAKAENDLLNIRNNLHASRVPWDTVCFHAQQAAEKYLKAFLVAWDVPPPRSHDCIALLALCVGHAPELAVLEPACRRLTYFGTASRYPDDLYEPDEDDGRNAFAASLEVQQAILKQLPRT</sequence>
<accession>K6GT41</accession>
<evidence type="ECO:0000313" key="2">
    <source>
        <dbReference type="EMBL" id="EKO40060.1"/>
    </source>
</evidence>
<dbReference type="InterPro" id="IPR007842">
    <property type="entry name" value="HEPN_dom"/>
</dbReference>
<feature type="domain" description="HEPN" evidence="1">
    <location>
        <begin position="14"/>
        <end position="124"/>
    </location>
</feature>
<evidence type="ECO:0000313" key="3">
    <source>
        <dbReference type="Proteomes" id="UP000006272"/>
    </source>
</evidence>
<protein>
    <recommendedName>
        <fullName evidence="1">HEPN domain-containing protein</fullName>
    </recommendedName>
</protein>